<dbReference type="AlphaFoldDB" id="A0A0C5VY99"/>
<gene>
    <name evidence="1" type="ORF">YC6258_03323</name>
</gene>
<evidence type="ECO:0000313" key="1">
    <source>
        <dbReference type="EMBL" id="AJQ95359.1"/>
    </source>
</evidence>
<dbReference type="HOGENOM" id="CLU_1905344_0_0_6"/>
<dbReference type="EMBL" id="CP007142">
    <property type="protein sequence ID" value="AJQ95359.1"/>
    <property type="molecule type" value="Genomic_DNA"/>
</dbReference>
<sequence>MWVKPSAKDKRLAALRMQALADGLHVQSCQIQDLSIDGRLNKLSRSAFSYRRYTKRDTGHSLLLLRTSGESGIYLPDSWVWGTGQRLEEAQAQSLTSLLQQLPESIMGIELTHDYVGVIWDEYNPDEYPQVKQLLLSDIPY</sequence>
<organism evidence="1 2">
    <name type="scientific">Gynuella sunshinyii YC6258</name>
    <dbReference type="NCBI Taxonomy" id="1445510"/>
    <lineage>
        <taxon>Bacteria</taxon>
        <taxon>Pseudomonadati</taxon>
        <taxon>Pseudomonadota</taxon>
        <taxon>Gammaproteobacteria</taxon>
        <taxon>Oceanospirillales</taxon>
        <taxon>Saccharospirillaceae</taxon>
        <taxon>Gynuella</taxon>
    </lineage>
</organism>
<proteinExistence type="predicted"/>
<protein>
    <submittedName>
        <fullName evidence="1">Uncharacterized protein</fullName>
    </submittedName>
</protein>
<accession>A0A0C5VY99</accession>
<reference evidence="1 2" key="1">
    <citation type="submission" date="2014-01" db="EMBL/GenBank/DDBJ databases">
        <title>Full genme sequencing of cellulolytic bacterium Gynuella sunshinyii YC6258T gen. nov., sp. nov.</title>
        <authorList>
            <person name="Khan H."/>
            <person name="Chung E.J."/>
            <person name="Chung Y.R."/>
        </authorList>
    </citation>
    <scope>NUCLEOTIDE SEQUENCE [LARGE SCALE GENOMIC DNA]</scope>
    <source>
        <strain evidence="1 2">YC6258</strain>
    </source>
</reference>
<dbReference type="RefSeq" id="WP_044617682.1">
    <property type="nucleotide sequence ID" value="NZ_CP007142.1"/>
</dbReference>
<evidence type="ECO:0000313" key="2">
    <source>
        <dbReference type="Proteomes" id="UP000032266"/>
    </source>
</evidence>
<dbReference type="Proteomes" id="UP000032266">
    <property type="component" value="Chromosome"/>
</dbReference>
<dbReference type="STRING" id="1445510.YC6258_03323"/>
<name>A0A0C5VY99_9GAMM</name>
<dbReference type="KEGG" id="gsn:YC6258_03323"/>
<keyword evidence="2" id="KW-1185">Reference proteome</keyword>